<organism evidence="4 5">
    <name type="scientific">Synoicihabitans lomoniglobus</name>
    <dbReference type="NCBI Taxonomy" id="2909285"/>
    <lineage>
        <taxon>Bacteria</taxon>
        <taxon>Pseudomonadati</taxon>
        <taxon>Verrucomicrobiota</taxon>
        <taxon>Opitutia</taxon>
        <taxon>Opitutales</taxon>
        <taxon>Opitutaceae</taxon>
        <taxon>Synoicihabitans</taxon>
    </lineage>
</organism>
<keyword evidence="2" id="KW-0812">Transmembrane</keyword>
<sequence length="235" mass="24407">MSKSNETPSAPAGDDRNIVAADASAPTTDFETVVVRFWEKNRVALLAATIVVVVMILGRHGWEMMQDSKAASTREAYAAATTDAARTSFAQEYAGTELAGAAWLEVGDTAFKDGRFSEAINAYDSAAAELEGTVFADRIRLGRAMAQTLNGDRAGGQSALRDLANNTGVSPAVRCEAAFHLASSAAAKGDTETLNALATQIAAIDTASNWNQRVGVLQAAAASANSASDVSFATP</sequence>
<feature type="transmembrane region" description="Helical" evidence="2">
    <location>
        <begin position="43"/>
        <end position="62"/>
    </location>
</feature>
<dbReference type="Gene3D" id="1.25.40.10">
    <property type="entry name" value="Tetratricopeptide repeat domain"/>
    <property type="match status" value="1"/>
</dbReference>
<dbReference type="AlphaFoldDB" id="A0AAF0CPB6"/>
<accession>A0AAF0CPB6</accession>
<name>A0AAF0CPB6_9BACT</name>
<evidence type="ECO:0000313" key="4">
    <source>
        <dbReference type="EMBL" id="WED63889.1"/>
    </source>
</evidence>
<dbReference type="Pfam" id="PF09976">
    <property type="entry name" value="TPR_21"/>
    <property type="match status" value="1"/>
</dbReference>
<dbReference type="InterPro" id="IPR018704">
    <property type="entry name" value="SecYEG/CpoB_TPR"/>
</dbReference>
<gene>
    <name evidence="4" type="ORF">PXH66_16245</name>
</gene>
<dbReference type="RefSeq" id="WP_330930593.1">
    <property type="nucleotide sequence ID" value="NZ_CP119075.1"/>
</dbReference>
<evidence type="ECO:0000313" key="5">
    <source>
        <dbReference type="Proteomes" id="UP001218638"/>
    </source>
</evidence>
<evidence type="ECO:0000256" key="2">
    <source>
        <dbReference type="SAM" id="Phobius"/>
    </source>
</evidence>
<protein>
    <submittedName>
        <fullName evidence="4">Tetratricopeptide repeat protein</fullName>
    </submittedName>
</protein>
<feature type="region of interest" description="Disordered" evidence="1">
    <location>
        <begin position="1"/>
        <end position="20"/>
    </location>
</feature>
<evidence type="ECO:0000259" key="3">
    <source>
        <dbReference type="Pfam" id="PF09976"/>
    </source>
</evidence>
<dbReference type="EMBL" id="CP119075">
    <property type="protein sequence ID" value="WED63889.1"/>
    <property type="molecule type" value="Genomic_DNA"/>
</dbReference>
<keyword evidence="5" id="KW-1185">Reference proteome</keyword>
<dbReference type="InterPro" id="IPR011990">
    <property type="entry name" value="TPR-like_helical_dom_sf"/>
</dbReference>
<feature type="domain" description="Ancillary SecYEG translocon subunit/Cell division coordinator CpoB TPR" evidence="3">
    <location>
        <begin position="36"/>
        <end position="154"/>
    </location>
</feature>
<keyword evidence="2" id="KW-0472">Membrane</keyword>
<dbReference type="KEGG" id="slom:PXH66_16245"/>
<keyword evidence="2" id="KW-1133">Transmembrane helix</keyword>
<proteinExistence type="predicted"/>
<evidence type="ECO:0000256" key="1">
    <source>
        <dbReference type="SAM" id="MobiDB-lite"/>
    </source>
</evidence>
<dbReference type="Proteomes" id="UP001218638">
    <property type="component" value="Chromosome"/>
</dbReference>
<reference evidence="4" key="1">
    <citation type="submission" date="2023-03" db="EMBL/GenBank/DDBJ databases">
        <title>Lomoglobus Profundus gen. nov., sp. nov., a novel member of the phylum Verrucomicrobia, isolated from deep-marine sediment of South China Sea.</title>
        <authorList>
            <person name="Ahmad T."/>
            <person name="Ishaq S.E."/>
            <person name="Wang F."/>
        </authorList>
    </citation>
    <scope>NUCLEOTIDE SEQUENCE</scope>
    <source>
        <strain evidence="4">LMO-M01</strain>
    </source>
</reference>